<dbReference type="KEGG" id="alim:106523006"/>
<dbReference type="GO" id="GO:0005261">
    <property type="term" value="F:monoatomic cation channel activity"/>
    <property type="evidence" value="ECO:0007669"/>
    <property type="project" value="TreeGrafter"/>
</dbReference>
<comment type="subcellular location">
    <subcellularLocation>
        <location evidence="1">Membrane</location>
        <topology evidence="1">Multi-pass membrane protein</topology>
    </subcellularLocation>
</comment>
<evidence type="ECO:0000313" key="11">
    <source>
        <dbReference type="RefSeq" id="XP_013872112.1"/>
    </source>
</evidence>
<evidence type="ECO:0000256" key="1">
    <source>
        <dbReference type="ARBA" id="ARBA00004141"/>
    </source>
</evidence>
<accession>A0A2I4BWI8</accession>
<organism evidence="10 11">
    <name type="scientific">Austrofundulus limnaeus</name>
    <name type="common">Annual killifish</name>
    <dbReference type="NCBI Taxonomy" id="52670"/>
    <lineage>
        <taxon>Eukaryota</taxon>
        <taxon>Metazoa</taxon>
        <taxon>Chordata</taxon>
        <taxon>Craniata</taxon>
        <taxon>Vertebrata</taxon>
        <taxon>Euteleostomi</taxon>
        <taxon>Actinopterygii</taxon>
        <taxon>Neopterygii</taxon>
        <taxon>Teleostei</taxon>
        <taxon>Neoteleostei</taxon>
        <taxon>Acanthomorphata</taxon>
        <taxon>Ovalentaria</taxon>
        <taxon>Atherinomorphae</taxon>
        <taxon>Cyprinodontiformes</taxon>
        <taxon>Rivulidae</taxon>
        <taxon>Austrofundulus</taxon>
    </lineage>
</organism>
<sequence length="346" mass="38739">MAERSFFVNRAPKSTKSTVSLPSPTMATAALISENLKFIWLLIKRTDGVILNGLIAVGTGIGQAAYTIISFNCPCSSRRNYLYSLAVIGAPALALFLAGVMMNRSTWNLLSDCRLRKCQKLLRVAALALLRSVVGRVMVAPMTWVITSFLWGQAYTCALSEFVDPRTLENFPSGQWGSEVMAKFPCANSVPTELESFSAEIGRRLNYESQLIALLLVAGMSLLAFILLCVKRCTSPLNCQQEDYWSQYRLHERTLLQRTASVHAHLLAAQNVKSFFGFVALEEEDKEELMEHQSAYPICSTDWNRITGVYLYTEKKGLPLYSRLNKWATYNQEGTEAVEKEMVVLN</sequence>
<dbReference type="AlphaFoldDB" id="A0A2I4BWI8"/>
<keyword evidence="3" id="KW-0813">Transport</keyword>
<evidence type="ECO:0000256" key="7">
    <source>
        <dbReference type="ARBA" id="ARBA00023136"/>
    </source>
</evidence>
<reference evidence="11" key="1">
    <citation type="submission" date="2025-08" db="UniProtKB">
        <authorList>
            <consortium name="RefSeq"/>
        </authorList>
    </citation>
    <scope>IDENTIFICATION</scope>
    <source>
        <strain evidence="11">Quisiro</strain>
        <tissue evidence="11">Liver</tissue>
    </source>
</reference>
<proteinExistence type="inferred from homology"/>
<dbReference type="PANTHER" id="PTHR32261">
    <property type="entry name" value="CALCIUM HOMEOSTASIS MODULATOR PROTEIN"/>
    <property type="match status" value="1"/>
</dbReference>
<dbReference type="Pfam" id="PF14798">
    <property type="entry name" value="Ca_hom_mod"/>
    <property type="match status" value="1"/>
</dbReference>
<keyword evidence="4 9" id="KW-0812">Transmembrane</keyword>
<dbReference type="STRING" id="52670.A0A2I4BWI8"/>
<evidence type="ECO:0000256" key="2">
    <source>
        <dbReference type="ARBA" id="ARBA00008497"/>
    </source>
</evidence>
<dbReference type="RefSeq" id="XP_013872112.1">
    <property type="nucleotide sequence ID" value="XM_014016658.1"/>
</dbReference>
<keyword evidence="8" id="KW-0407">Ion channel</keyword>
<evidence type="ECO:0000256" key="3">
    <source>
        <dbReference type="ARBA" id="ARBA00022448"/>
    </source>
</evidence>
<dbReference type="PANTHER" id="PTHR32261:SF3">
    <property type="entry name" value="CALCIUM HOMEOSTASIS MODULATOR PROTEIN 2"/>
    <property type="match status" value="1"/>
</dbReference>
<dbReference type="InterPro" id="IPR029569">
    <property type="entry name" value="CALHM"/>
</dbReference>
<protein>
    <submittedName>
        <fullName evidence="11">Calcium homeostasis modulator protein 2</fullName>
    </submittedName>
</protein>
<dbReference type="Proteomes" id="UP000192220">
    <property type="component" value="Unplaced"/>
</dbReference>
<dbReference type="GO" id="GO:0005886">
    <property type="term" value="C:plasma membrane"/>
    <property type="evidence" value="ECO:0007669"/>
    <property type="project" value="TreeGrafter"/>
</dbReference>
<keyword evidence="5 9" id="KW-1133">Transmembrane helix</keyword>
<gene>
    <name evidence="11" type="primary">LOC106523006</name>
</gene>
<name>A0A2I4BWI8_AUSLI</name>
<evidence type="ECO:0000256" key="5">
    <source>
        <dbReference type="ARBA" id="ARBA00022989"/>
    </source>
</evidence>
<evidence type="ECO:0000256" key="6">
    <source>
        <dbReference type="ARBA" id="ARBA00023065"/>
    </source>
</evidence>
<evidence type="ECO:0000256" key="4">
    <source>
        <dbReference type="ARBA" id="ARBA00022692"/>
    </source>
</evidence>
<dbReference type="OrthoDB" id="9865653at2759"/>
<feature type="transmembrane region" description="Helical" evidence="9">
    <location>
        <begin position="121"/>
        <end position="146"/>
    </location>
</feature>
<evidence type="ECO:0000256" key="8">
    <source>
        <dbReference type="ARBA" id="ARBA00023303"/>
    </source>
</evidence>
<keyword evidence="7 9" id="KW-0472">Membrane</keyword>
<dbReference type="GeneID" id="106523006"/>
<feature type="transmembrane region" description="Helical" evidence="9">
    <location>
        <begin position="211"/>
        <end position="230"/>
    </location>
</feature>
<evidence type="ECO:0000313" key="10">
    <source>
        <dbReference type="Proteomes" id="UP000192220"/>
    </source>
</evidence>
<dbReference type="FunCoup" id="A0A2I4BWI8">
    <property type="interactions" value="724"/>
</dbReference>
<dbReference type="GO" id="GO:1904669">
    <property type="term" value="P:ATP export"/>
    <property type="evidence" value="ECO:0007669"/>
    <property type="project" value="UniProtKB-ARBA"/>
</dbReference>
<feature type="transmembrane region" description="Helical" evidence="9">
    <location>
        <begin position="49"/>
        <end position="69"/>
    </location>
</feature>
<feature type="transmembrane region" description="Helical" evidence="9">
    <location>
        <begin position="81"/>
        <end position="100"/>
    </location>
</feature>
<comment type="similarity">
    <text evidence="2">Belongs to the CALHM family.</text>
</comment>
<dbReference type="InParanoid" id="A0A2I4BWI8"/>
<keyword evidence="6" id="KW-0406">Ion transport</keyword>
<keyword evidence="10" id="KW-1185">Reference proteome</keyword>
<evidence type="ECO:0000256" key="9">
    <source>
        <dbReference type="SAM" id="Phobius"/>
    </source>
</evidence>